<evidence type="ECO:0000256" key="1">
    <source>
        <dbReference type="SAM" id="Phobius"/>
    </source>
</evidence>
<name>A0A2H0VGJ3_9BACT</name>
<organism evidence="2 3">
    <name type="scientific">Candidatus Colwellbacteria bacterium CG10_big_fil_rev_8_21_14_0_10_42_22</name>
    <dbReference type="NCBI Taxonomy" id="1974540"/>
    <lineage>
        <taxon>Bacteria</taxon>
        <taxon>Candidatus Colwelliibacteriota</taxon>
    </lineage>
</organism>
<gene>
    <name evidence="2" type="ORF">COT89_00765</name>
</gene>
<keyword evidence="1" id="KW-0812">Transmembrane</keyword>
<proteinExistence type="predicted"/>
<evidence type="ECO:0000313" key="3">
    <source>
        <dbReference type="Proteomes" id="UP000231466"/>
    </source>
</evidence>
<sequence length="133" mass="15126">MPGRINKGLMSQRLTAILLVLLIGVLIVIGFLYWDKIFERPYVAVHLSNGDTYFGQLYRFPHFELRDVHVIQPVADAENPDQTSLQVVPLNLIAFWGPDKLQLNRAQIIFTAKIGKDSQVMNVIQKLKEVPAQ</sequence>
<dbReference type="EMBL" id="PFAH01000002">
    <property type="protein sequence ID" value="PIR98225.1"/>
    <property type="molecule type" value="Genomic_DNA"/>
</dbReference>
<evidence type="ECO:0000313" key="2">
    <source>
        <dbReference type="EMBL" id="PIR98225.1"/>
    </source>
</evidence>
<accession>A0A2H0VGJ3</accession>
<keyword evidence="1" id="KW-0472">Membrane</keyword>
<protein>
    <submittedName>
        <fullName evidence="2">Uncharacterized protein</fullName>
    </submittedName>
</protein>
<reference evidence="3" key="1">
    <citation type="submission" date="2017-09" db="EMBL/GenBank/DDBJ databases">
        <title>Depth-based differentiation of microbial function through sediment-hosted aquifers and enrichment of novel symbionts in the deep terrestrial subsurface.</title>
        <authorList>
            <person name="Probst A.J."/>
            <person name="Ladd B."/>
            <person name="Jarett J.K."/>
            <person name="Geller-Mcgrath D.E."/>
            <person name="Sieber C.M.K."/>
            <person name="Emerson J.B."/>
            <person name="Anantharaman K."/>
            <person name="Thomas B.C."/>
            <person name="Malmstrom R."/>
            <person name="Stieglmeier M."/>
            <person name="Klingl A."/>
            <person name="Woyke T."/>
            <person name="Ryan C.M."/>
            <person name="Banfield J.F."/>
        </authorList>
    </citation>
    <scope>NUCLEOTIDE SEQUENCE [LARGE SCALE GENOMIC DNA]</scope>
</reference>
<dbReference type="AlphaFoldDB" id="A0A2H0VGJ3"/>
<dbReference type="Proteomes" id="UP000231466">
    <property type="component" value="Unassembled WGS sequence"/>
</dbReference>
<feature type="transmembrane region" description="Helical" evidence="1">
    <location>
        <begin position="14"/>
        <end position="34"/>
    </location>
</feature>
<comment type="caution">
    <text evidence="2">The sequence shown here is derived from an EMBL/GenBank/DDBJ whole genome shotgun (WGS) entry which is preliminary data.</text>
</comment>
<keyword evidence="1" id="KW-1133">Transmembrane helix</keyword>